<protein>
    <recommendedName>
        <fullName evidence="1">Amidohydrolase-related domain-containing protein</fullName>
    </recommendedName>
</protein>
<dbReference type="Pfam" id="PF01979">
    <property type="entry name" value="Amidohydro_1"/>
    <property type="match status" value="1"/>
</dbReference>
<dbReference type="Gene3D" id="2.30.40.10">
    <property type="entry name" value="Urease, subunit C, domain 1"/>
    <property type="match status" value="1"/>
</dbReference>
<evidence type="ECO:0000313" key="2">
    <source>
        <dbReference type="EMBL" id="KAF2227314.1"/>
    </source>
</evidence>
<dbReference type="GO" id="GO:0016810">
    <property type="term" value="F:hydrolase activity, acting on carbon-nitrogen (but not peptide) bonds"/>
    <property type="evidence" value="ECO:0007669"/>
    <property type="project" value="InterPro"/>
</dbReference>
<dbReference type="AlphaFoldDB" id="A0A6A6GNH2"/>
<sequence>MTRKAPAQFWNGQSTIIPATNPITSNDGSIDLPEHLLRPQDDPSPTPDRFIVTADTLIPGRGTPIHSAAIVVSGSTITHVGPASTILSLLSTELCRPLSSFHDTGLPTTHVRILLPGMWDCHVHLMGIHKVTSSDIVSSHLSPILTGARSARDVMLLLNAGFTSVREMGGYGIQLDAAIEEGSLVGPKIYSANCIISQTGGHADAHDMPLDWFHDATEHGLPCYTADGVAECVKAVRMQLRAGAKVIKICGSGGVGSERDNPVDQQFRDDEIAAIVEEAERAQRVVGAHCHGKKGIMASLRGGVRTIEHGSYIDQEAADLMLEKDAMLVATRLIIEDGLRLGRDMFSPVGYEKLKVTAKAHWQAYQLAINAGVKCALGTDTGVSIPGGISQGRNALELVYAVKAGMSNLQALEMATANGPDTLGPQAPKSGQIKAGYDADFIGVDGDVLSDISILADVDKIKYVWRGGKEYKAPGKPVSII</sequence>
<gene>
    <name evidence="2" type="ORF">BDZ85DRAFT_254130</name>
</gene>
<dbReference type="SUPFAM" id="SSF51556">
    <property type="entry name" value="Metallo-dependent hydrolases"/>
    <property type="match status" value="1"/>
</dbReference>
<dbReference type="SUPFAM" id="SSF51338">
    <property type="entry name" value="Composite domain of metallo-dependent hydrolases"/>
    <property type="match status" value="2"/>
</dbReference>
<keyword evidence="3" id="KW-1185">Reference proteome</keyword>
<feature type="domain" description="Amidohydrolase-related" evidence="1">
    <location>
        <begin position="113"/>
        <end position="469"/>
    </location>
</feature>
<dbReference type="InterPro" id="IPR051781">
    <property type="entry name" value="Metallo-dep_Hydrolase"/>
</dbReference>
<dbReference type="Proteomes" id="UP000799538">
    <property type="component" value="Unassembled WGS sequence"/>
</dbReference>
<organism evidence="2 3">
    <name type="scientific">Elsinoe ampelina</name>
    <dbReference type="NCBI Taxonomy" id="302913"/>
    <lineage>
        <taxon>Eukaryota</taxon>
        <taxon>Fungi</taxon>
        <taxon>Dikarya</taxon>
        <taxon>Ascomycota</taxon>
        <taxon>Pezizomycotina</taxon>
        <taxon>Dothideomycetes</taxon>
        <taxon>Dothideomycetidae</taxon>
        <taxon>Myriangiales</taxon>
        <taxon>Elsinoaceae</taxon>
        <taxon>Elsinoe</taxon>
    </lineage>
</organism>
<dbReference type="PANTHER" id="PTHR43135:SF3">
    <property type="entry name" value="ALPHA-D-RIBOSE 1-METHYLPHOSPHONATE 5-TRIPHOSPHATE DIPHOSPHATASE"/>
    <property type="match status" value="1"/>
</dbReference>
<dbReference type="PANTHER" id="PTHR43135">
    <property type="entry name" value="ALPHA-D-RIBOSE 1-METHYLPHOSPHONATE 5-TRIPHOSPHATE DIPHOSPHATASE"/>
    <property type="match status" value="1"/>
</dbReference>
<dbReference type="InterPro" id="IPR011059">
    <property type="entry name" value="Metal-dep_hydrolase_composite"/>
</dbReference>
<accession>A0A6A6GNH2</accession>
<dbReference type="EMBL" id="ML992501">
    <property type="protein sequence ID" value="KAF2227314.1"/>
    <property type="molecule type" value="Genomic_DNA"/>
</dbReference>
<dbReference type="OrthoDB" id="194468at2759"/>
<name>A0A6A6GNH2_9PEZI</name>
<evidence type="ECO:0000259" key="1">
    <source>
        <dbReference type="Pfam" id="PF01979"/>
    </source>
</evidence>
<dbReference type="CDD" id="cd01299">
    <property type="entry name" value="Met_dep_hydrolase_A"/>
    <property type="match status" value="1"/>
</dbReference>
<evidence type="ECO:0000313" key="3">
    <source>
        <dbReference type="Proteomes" id="UP000799538"/>
    </source>
</evidence>
<dbReference type="InterPro" id="IPR006680">
    <property type="entry name" value="Amidohydro-rel"/>
</dbReference>
<dbReference type="InterPro" id="IPR057744">
    <property type="entry name" value="OTAase-like"/>
</dbReference>
<proteinExistence type="predicted"/>
<dbReference type="InterPro" id="IPR032466">
    <property type="entry name" value="Metal_Hydrolase"/>
</dbReference>
<reference evidence="3" key="1">
    <citation type="journal article" date="2020" name="Stud. Mycol.">
        <title>101 Dothideomycetes genomes: A test case for predicting lifestyles and emergence of pathogens.</title>
        <authorList>
            <person name="Haridas S."/>
            <person name="Albert R."/>
            <person name="Binder M."/>
            <person name="Bloem J."/>
            <person name="LaButti K."/>
            <person name="Salamov A."/>
            <person name="Andreopoulos B."/>
            <person name="Baker S."/>
            <person name="Barry K."/>
            <person name="Bills G."/>
            <person name="Bluhm B."/>
            <person name="Cannon C."/>
            <person name="Castanera R."/>
            <person name="Culley D."/>
            <person name="Daum C."/>
            <person name="Ezra D."/>
            <person name="Gonzalez J."/>
            <person name="Henrissat B."/>
            <person name="Kuo A."/>
            <person name="Liang C."/>
            <person name="Lipzen A."/>
            <person name="Lutzoni F."/>
            <person name="Magnuson J."/>
            <person name="Mondo S."/>
            <person name="Nolan M."/>
            <person name="Ohm R."/>
            <person name="Pangilinan J."/>
            <person name="Park H.-J."/>
            <person name="Ramirez L."/>
            <person name="Alfaro M."/>
            <person name="Sun H."/>
            <person name="Tritt A."/>
            <person name="Yoshinaga Y."/>
            <person name="Zwiers L.-H."/>
            <person name="Turgeon B."/>
            <person name="Goodwin S."/>
            <person name="Spatafora J."/>
            <person name="Crous P."/>
            <person name="Grigoriev I."/>
        </authorList>
    </citation>
    <scope>NUCLEOTIDE SEQUENCE [LARGE SCALE GENOMIC DNA]</scope>
    <source>
        <strain evidence="3">CECT 20119</strain>
    </source>
</reference>
<dbReference type="Gene3D" id="3.20.20.140">
    <property type="entry name" value="Metal-dependent hydrolases"/>
    <property type="match status" value="1"/>
</dbReference>